<keyword evidence="2" id="KW-1185">Reference proteome</keyword>
<reference evidence="1 2" key="1">
    <citation type="submission" date="2024-03" db="EMBL/GenBank/DDBJ databases">
        <authorList>
            <person name="Gkanogiannis A."/>
            <person name="Becerra Lopez-Lavalle L."/>
        </authorList>
    </citation>
    <scope>NUCLEOTIDE SEQUENCE [LARGE SCALE GENOMIC DNA]</scope>
</reference>
<gene>
    <name evidence="1" type="ORF">CITCOLO1_LOCUS886</name>
</gene>
<dbReference type="EMBL" id="OZ021735">
    <property type="protein sequence ID" value="CAK9309325.1"/>
    <property type="molecule type" value="Genomic_DNA"/>
</dbReference>
<sequence length="78" mass="8256">MHTLNVGHVPYPLFHRLILSLSLSAVLATSTFLSLTLATAATASAAADRLCRHQTQPVAGAVADQSPSTVGVWRQRGF</sequence>
<proteinExistence type="predicted"/>
<name>A0ABP0XP45_9ROSI</name>
<evidence type="ECO:0000313" key="2">
    <source>
        <dbReference type="Proteomes" id="UP001642487"/>
    </source>
</evidence>
<organism evidence="1 2">
    <name type="scientific">Citrullus colocynthis</name>
    <name type="common">colocynth</name>
    <dbReference type="NCBI Taxonomy" id="252529"/>
    <lineage>
        <taxon>Eukaryota</taxon>
        <taxon>Viridiplantae</taxon>
        <taxon>Streptophyta</taxon>
        <taxon>Embryophyta</taxon>
        <taxon>Tracheophyta</taxon>
        <taxon>Spermatophyta</taxon>
        <taxon>Magnoliopsida</taxon>
        <taxon>eudicotyledons</taxon>
        <taxon>Gunneridae</taxon>
        <taxon>Pentapetalae</taxon>
        <taxon>rosids</taxon>
        <taxon>fabids</taxon>
        <taxon>Cucurbitales</taxon>
        <taxon>Cucurbitaceae</taxon>
        <taxon>Benincaseae</taxon>
        <taxon>Citrullus</taxon>
    </lineage>
</organism>
<accession>A0ABP0XP45</accession>
<evidence type="ECO:0008006" key="3">
    <source>
        <dbReference type="Google" id="ProtNLM"/>
    </source>
</evidence>
<evidence type="ECO:0000313" key="1">
    <source>
        <dbReference type="EMBL" id="CAK9309325.1"/>
    </source>
</evidence>
<dbReference type="Proteomes" id="UP001642487">
    <property type="component" value="Chromosome 1"/>
</dbReference>
<protein>
    <recommendedName>
        <fullName evidence="3">Secreted protein</fullName>
    </recommendedName>
</protein>